<protein>
    <submittedName>
        <fullName evidence="2">Uncharacterized protein</fullName>
    </submittedName>
</protein>
<dbReference type="Proteomes" id="UP000054248">
    <property type="component" value="Unassembled WGS sequence"/>
</dbReference>
<sequence>MGLAESDTSKNDRSTVVAHPNQIQVLDHPARTKPSTGHKWRCLNPYFPKSNRPAQSYVTRTHKPELGWGVPTFETDLKKCWPEDLAISNLT</sequence>
<dbReference type="HOGENOM" id="CLU_2428699_0_0_1"/>
<evidence type="ECO:0000313" key="2">
    <source>
        <dbReference type="EMBL" id="KIO26649.1"/>
    </source>
</evidence>
<accession>A0A0C3QK21</accession>
<reference evidence="2 3" key="1">
    <citation type="submission" date="2014-04" db="EMBL/GenBank/DDBJ databases">
        <authorList>
            <consortium name="DOE Joint Genome Institute"/>
            <person name="Kuo A."/>
            <person name="Girlanda M."/>
            <person name="Perotto S."/>
            <person name="Kohler A."/>
            <person name="Nagy L.G."/>
            <person name="Floudas D."/>
            <person name="Copeland A."/>
            <person name="Barry K.W."/>
            <person name="Cichocki N."/>
            <person name="Veneault-Fourrey C."/>
            <person name="LaButti K."/>
            <person name="Lindquist E.A."/>
            <person name="Lipzen A."/>
            <person name="Lundell T."/>
            <person name="Morin E."/>
            <person name="Murat C."/>
            <person name="Sun H."/>
            <person name="Tunlid A."/>
            <person name="Henrissat B."/>
            <person name="Grigoriev I.V."/>
            <person name="Hibbett D.S."/>
            <person name="Martin F."/>
            <person name="Nordberg H.P."/>
            <person name="Cantor M.N."/>
            <person name="Hua S.X."/>
        </authorList>
    </citation>
    <scope>NUCLEOTIDE SEQUENCE [LARGE SCALE GENOMIC DNA]</scope>
    <source>
        <strain evidence="2 3">MUT 4182</strain>
    </source>
</reference>
<feature type="region of interest" description="Disordered" evidence="1">
    <location>
        <begin position="1"/>
        <end position="20"/>
    </location>
</feature>
<evidence type="ECO:0000313" key="3">
    <source>
        <dbReference type="Proteomes" id="UP000054248"/>
    </source>
</evidence>
<gene>
    <name evidence="2" type="ORF">M407DRAFT_243642</name>
</gene>
<dbReference type="EMBL" id="KN823021">
    <property type="protein sequence ID" value="KIO26649.1"/>
    <property type="molecule type" value="Genomic_DNA"/>
</dbReference>
<keyword evidence="3" id="KW-1185">Reference proteome</keyword>
<organism evidence="2 3">
    <name type="scientific">Tulasnella calospora MUT 4182</name>
    <dbReference type="NCBI Taxonomy" id="1051891"/>
    <lineage>
        <taxon>Eukaryota</taxon>
        <taxon>Fungi</taxon>
        <taxon>Dikarya</taxon>
        <taxon>Basidiomycota</taxon>
        <taxon>Agaricomycotina</taxon>
        <taxon>Agaricomycetes</taxon>
        <taxon>Cantharellales</taxon>
        <taxon>Tulasnellaceae</taxon>
        <taxon>Tulasnella</taxon>
    </lineage>
</organism>
<name>A0A0C3QK21_9AGAM</name>
<dbReference type="AlphaFoldDB" id="A0A0C3QK21"/>
<proteinExistence type="predicted"/>
<reference evidence="3" key="2">
    <citation type="submission" date="2015-01" db="EMBL/GenBank/DDBJ databases">
        <title>Evolutionary Origins and Diversification of the Mycorrhizal Mutualists.</title>
        <authorList>
            <consortium name="DOE Joint Genome Institute"/>
            <consortium name="Mycorrhizal Genomics Consortium"/>
            <person name="Kohler A."/>
            <person name="Kuo A."/>
            <person name="Nagy L.G."/>
            <person name="Floudas D."/>
            <person name="Copeland A."/>
            <person name="Barry K.W."/>
            <person name="Cichocki N."/>
            <person name="Veneault-Fourrey C."/>
            <person name="LaButti K."/>
            <person name="Lindquist E.A."/>
            <person name="Lipzen A."/>
            <person name="Lundell T."/>
            <person name="Morin E."/>
            <person name="Murat C."/>
            <person name="Riley R."/>
            <person name="Ohm R."/>
            <person name="Sun H."/>
            <person name="Tunlid A."/>
            <person name="Henrissat B."/>
            <person name="Grigoriev I.V."/>
            <person name="Hibbett D.S."/>
            <person name="Martin F."/>
        </authorList>
    </citation>
    <scope>NUCLEOTIDE SEQUENCE [LARGE SCALE GENOMIC DNA]</scope>
    <source>
        <strain evidence="3">MUT 4182</strain>
    </source>
</reference>
<evidence type="ECO:0000256" key="1">
    <source>
        <dbReference type="SAM" id="MobiDB-lite"/>
    </source>
</evidence>